<dbReference type="InterPro" id="IPR005846">
    <property type="entry name" value="A-D-PHexomutase_a/b/a-III"/>
</dbReference>
<dbReference type="CDD" id="cd03089">
    <property type="entry name" value="PMM_PGM"/>
    <property type="match status" value="1"/>
</dbReference>
<feature type="domain" description="Alpha-D-phosphohexomutase alpha/beta/alpha" evidence="10">
    <location>
        <begin position="541"/>
        <end position="638"/>
    </location>
</feature>
<evidence type="ECO:0000256" key="2">
    <source>
        <dbReference type="ARBA" id="ARBA00010231"/>
    </source>
</evidence>
<dbReference type="GO" id="GO:0004615">
    <property type="term" value="F:phosphomannomutase activity"/>
    <property type="evidence" value="ECO:0007669"/>
    <property type="project" value="UniProtKB-EC"/>
</dbReference>
<evidence type="ECO:0000259" key="9">
    <source>
        <dbReference type="Pfam" id="PF02878"/>
    </source>
</evidence>
<dbReference type="FunFam" id="3.40.120.10:FF:000001">
    <property type="entry name" value="Phosphoglucosamine mutase"/>
    <property type="match status" value="1"/>
</dbReference>
<protein>
    <submittedName>
        <fullName evidence="12">Phosphoglucomutase @ Phosphomannomutase</fullName>
        <ecNumber evidence="12">5.4.2.2</ecNumber>
        <ecNumber evidence="12">5.4.2.8</ecNumber>
    </submittedName>
</protein>
<keyword evidence="4" id="KW-0479">Metal-binding</keyword>
<keyword evidence="7" id="KW-0472">Membrane</keyword>
<evidence type="ECO:0000256" key="7">
    <source>
        <dbReference type="SAM" id="Phobius"/>
    </source>
</evidence>
<dbReference type="EC" id="5.4.2.8" evidence="12"/>
<comment type="similarity">
    <text evidence="2">Belongs to the phosphohexose mutase family.</text>
</comment>
<evidence type="ECO:0000256" key="3">
    <source>
        <dbReference type="ARBA" id="ARBA00022553"/>
    </source>
</evidence>
<reference evidence="12" key="1">
    <citation type="submission" date="2018-06" db="EMBL/GenBank/DDBJ databases">
        <authorList>
            <person name="Zhirakovskaya E."/>
        </authorList>
    </citation>
    <scope>NUCLEOTIDE SEQUENCE</scope>
</reference>
<dbReference type="Gene3D" id="3.40.120.10">
    <property type="entry name" value="Alpha-D-Glucose-1,6-Bisphosphate, subunit A, domain 3"/>
    <property type="match status" value="3"/>
</dbReference>
<dbReference type="PRINTS" id="PR00509">
    <property type="entry name" value="PGMPMM"/>
</dbReference>
<dbReference type="Pfam" id="PF00408">
    <property type="entry name" value="PGM_PMM_IV"/>
    <property type="match status" value="1"/>
</dbReference>
<organism evidence="12">
    <name type="scientific">hydrothermal vent metagenome</name>
    <dbReference type="NCBI Taxonomy" id="652676"/>
    <lineage>
        <taxon>unclassified sequences</taxon>
        <taxon>metagenomes</taxon>
        <taxon>ecological metagenomes</taxon>
    </lineage>
</organism>
<evidence type="ECO:0000256" key="5">
    <source>
        <dbReference type="ARBA" id="ARBA00022842"/>
    </source>
</evidence>
<keyword evidence="3" id="KW-0597">Phosphoprotein</keyword>
<dbReference type="InterPro" id="IPR005841">
    <property type="entry name" value="Alpha-D-phosphohexomutase_SF"/>
</dbReference>
<dbReference type="InterPro" id="IPR005843">
    <property type="entry name" value="A-D-PHexomutase_C"/>
</dbReference>
<dbReference type="Pfam" id="PF02879">
    <property type="entry name" value="PGM_PMM_II"/>
    <property type="match status" value="1"/>
</dbReference>
<dbReference type="Pfam" id="PF02878">
    <property type="entry name" value="PGM_PMM_I"/>
    <property type="match status" value="1"/>
</dbReference>
<dbReference type="PROSITE" id="PS00710">
    <property type="entry name" value="PGM_PMM"/>
    <property type="match status" value="1"/>
</dbReference>
<evidence type="ECO:0000256" key="4">
    <source>
        <dbReference type="ARBA" id="ARBA00022723"/>
    </source>
</evidence>
<dbReference type="GO" id="GO:0004614">
    <property type="term" value="F:phosphoglucomutase activity"/>
    <property type="evidence" value="ECO:0007669"/>
    <property type="project" value="UniProtKB-EC"/>
</dbReference>
<dbReference type="InterPro" id="IPR016055">
    <property type="entry name" value="A-D-PHexomutase_a/b/a-I/II/III"/>
</dbReference>
<evidence type="ECO:0000259" key="10">
    <source>
        <dbReference type="Pfam" id="PF02879"/>
    </source>
</evidence>
<gene>
    <name evidence="12" type="ORF">MNBD_GAMMA12-1402</name>
</gene>
<evidence type="ECO:0000259" key="11">
    <source>
        <dbReference type="Pfam" id="PF02880"/>
    </source>
</evidence>
<feature type="transmembrane region" description="Helical" evidence="7">
    <location>
        <begin position="21"/>
        <end position="48"/>
    </location>
</feature>
<evidence type="ECO:0000256" key="6">
    <source>
        <dbReference type="ARBA" id="ARBA00023235"/>
    </source>
</evidence>
<dbReference type="SUPFAM" id="SSF55957">
    <property type="entry name" value="Phosphoglucomutase, C-terminal domain"/>
    <property type="match status" value="1"/>
</dbReference>
<keyword evidence="6 12" id="KW-0413">Isomerase</keyword>
<dbReference type="GO" id="GO:0005975">
    <property type="term" value="P:carbohydrate metabolic process"/>
    <property type="evidence" value="ECO:0007669"/>
    <property type="project" value="InterPro"/>
</dbReference>
<proteinExistence type="inferred from homology"/>
<dbReference type="PANTHER" id="PTHR43771">
    <property type="entry name" value="PHOSPHOMANNOMUTASE"/>
    <property type="match status" value="1"/>
</dbReference>
<evidence type="ECO:0000259" key="8">
    <source>
        <dbReference type="Pfam" id="PF00408"/>
    </source>
</evidence>
<dbReference type="Pfam" id="PF02880">
    <property type="entry name" value="PGM_PMM_III"/>
    <property type="match status" value="1"/>
</dbReference>
<dbReference type="InterPro" id="IPR036900">
    <property type="entry name" value="A-D-PHexomutase_C_sf"/>
</dbReference>
<evidence type="ECO:0000313" key="12">
    <source>
        <dbReference type="EMBL" id="VAW76671.1"/>
    </source>
</evidence>
<keyword evidence="7" id="KW-1133">Transmembrane helix</keyword>
<feature type="domain" description="Alpha-D-phosphohexomutase alpha/beta/alpha" evidence="11">
    <location>
        <begin position="643"/>
        <end position="752"/>
    </location>
</feature>
<feature type="transmembrane region" description="Helical" evidence="7">
    <location>
        <begin position="265"/>
        <end position="286"/>
    </location>
</feature>
<evidence type="ECO:0000256" key="1">
    <source>
        <dbReference type="ARBA" id="ARBA00001946"/>
    </source>
</evidence>
<accession>A0A3B0YAY2</accession>
<comment type="cofactor">
    <cofactor evidence="1">
        <name>Mg(2+)</name>
        <dbReference type="ChEBI" id="CHEBI:18420"/>
    </cofactor>
</comment>
<dbReference type="GO" id="GO:0000287">
    <property type="term" value="F:magnesium ion binding"/>
    <property type="evidence" value="ECO:0007669"/>
    <property type="project" value="InterPro"/>
</dbReference>
<sequence>MKTKAATTDPKERKAYRQYTGTMSLGLVFSIIGIVTTLSIVGLSTYFYRSFNQINDQYNLNQTRQLAVSYAGSLENFNRRYTRSLELIATDPEIARALQDNNTAAIARIQNKLSLQFPYAYRVRLFNKGLGKPDYSMDPPLSEACLYLKQLSASGKPPFIDIHGSPILHIDVLRRVPSEQGKTAGYILLTLKMASIDQIIKRFRAQGYIELRQKSLNSYPLITSFGNKNYRDSAKPYKTRVADTAWFIYFWPKPLAFTISTGAQLIFVIVVAGIILLLTLLVFYLYRVISVRMLKDQSTFVHIMKDIRDGELADSYPAFLKNFQSIISELMRMAHEVIKVQKKKVAEHQSTSQVNPAAVGISEADEDLNGLELSLGELQQDDEEMIFNASNIPLDVFRAYDIRGIVDKQLTNELVYEIGRAIGSEAYKRGEDKVVVGRDGRLSGPALSDALSNGIMATGIDVVDIGQVATPVLYFATQMLSQGSGVMITGSHNPPEYNGLKIMLRGDTLYGETITALATRIQQQDLIEGTGNIQCVDIVKNYISQLVADVTLEKKPKIVIDCGNGVAGDIAPEVLKQLGCEVLEMYCEVDGNFPNHHPDPSKLENIAELRKAVVAQGADLGVAFDGDGDRLGVVDCKGNVIWPDRVMMILAEDVLRRNAGATVIYDVKCTRNIKSMIEQYGGKPLMWKTGHSFIKAKMKETGALLAGEMSGHLFIKERWYGFDDAIYACARLLEALGKKDETSAEVFSALPDTVNTPEINILMQEGETGPLMDTLIDQAEFGQADIITLDGIRVEFADGWGLIRASNTTPSLVLRFEADDEQSLTRIQNLFRKNLAVVAPNLKLPF</sequence>
<dbReference type="SUPFAM" id="SSF53738">
    <property type="entry name" value="Phosphoglucomutase, first 3 domains"/>
    <property type="match status" value="3"/>
</dbReference>
<dbReference type="AlphaFoldDB" id="A0A3B0YAY2"/>
<keyword evidence="7" id="KW-0812">Transmembrane</keyword>
<dbReference type="Gene3D" id="3.30.310.50">
    <property type="entry name" value="Alpha-D-phosphohexomutase, C-terminal domain"/>
    <property type="match status" value="1"/>
</dbReference>
<feature type="domain" description="Alpha-D-phosphohexomutase alpha/beta/alpha" evidence="9">
    <location>
        <begin position="396"/>
        <end position="525"/>
    </location>
</feature>
<name>A0A3B0YAY2_9ZZZZ</name>
<dbReference type="InterPro" id="IPR005845">
    <property type="entry name" value="A-D-PHexomutase_a/b/a-II"/>
</dbReference>
<keyword evidence="5" id="KW-0460">Magnesium</keyword>
<feature type="domain" description="Alpha-D-phosphohexomutase C-terminal" evidence="8">
    <location>
        <begin position="758"/>
        <end position="831"/>
    </location>
</feature>
<dbReference type="InterPro" id="IPR005844">
    <property type="entry name" value="A-D-PHexomutase_a/b/a-I"/>
</dbReference>
<dbReference type="InterPro" id="IPR016066">
    <property type="entry name" value="A-D-PHexomutase_CS"/>
</dbReference>
<dbReference type="PANTHER" id="PTHR43771:SF2">
    <property type="entry name" value="PHOSPHOMANNOMUTASE_PHOSPHOGLUCOMUTASE"/>
    <property type="match status" value="1"/>
</dbReference>
<dbReference type="EC" id="5.4.2.2" evidence="12"/>
<dbReference type="EMBL" id="UOFL01000111">
    <property type="protein sequence ID" value="VAW76671.1"/>
    <property type="molecule type" value="Genomic_DNA"/>
</dbReference>